<gene>
    <name evidence="2" type="ORF">MNBD_GAMMA01-2198</name>
</gene>
<reference evidence="2" key="1">
    <citation type="submission" date="2018-06" db="EMBL/GenBank/DDBJ databases">
        <authorList>
            <person name="Zhirakovskaya E."/>
        </authorList>
    </citation>
    <scope>NUCLEOTIDE SEQUENCE</scope>
</reference>
<feature type="region of interest" description="Disordered" evidence="1">
    <location>
        <begin position="22"/>
        <end position="65"/>
    </location>
</feature>
<evidence type="ECO:0000313" key="2">
    <source>
        <dbReference type="EMBL" id="VAW36517.1"/>
    </source>
</evidence>
<proteinExistence type="predicted"/>
<accession>A0A3B0VE11</accession>
<feature type="non-terminal residue" evidence="2">
    <location>
        <position position="1"/>
    </location>
</feature>
<name>A0A3B0VE11_9ZZZZ</name>
<dbReference type="EMBL" id="UOEW01000145">
    <property type="protein sequence ID" value="VAW36517.1"/>
    <property type="molecule type" value="Genomic_DNA"/>
</dbReference>
<feature type="compositionally biased region" description="Acidic residues" evidence="1">
    <location>
        <begin position="22"/>
        <end position="49"/>
    </location>
</feature>
<sequence length="201" mass="21656">STCYEPYEIIVIGYPWDDNWWDDDFWDDDNDDEYDSAEDDQDGGDDGDEPAQCSYGNSNGNGENNDEDCPDIQCFGSTITIGPLTAMEAEIAQQYQDFFNSLFSGGAGLAAGALAYGLGLPPLAYGAAGVVVESVMEALLNMQQNSILCGKITTIETQMCVGPDIGQMGTPTLSDFWGDHILTVETSYSTGVCVDDTIPPY</sequence>
<organism evidence="2">
    <name type="scientific">hydrothermal vent metagenome</name>
    <dbReference type="NCBI Taxonomy" id="652676"/>
    <lineage>
        <taxon>unclassified sequences</taxon>
        <taxon>metagenomes</taxon>
        <taxon>ecological metagenomes</taxon>
    </lineage>
</organism>
<protein>
    <submittedName>
        <fullName evidence="2">Uncharacterized protein</fullName>
    </submittedName>
</protein>
<dbReference type="AlphaFoldDB" id="A0A3B0VE11"/>
<evidence type="ECO:0000256" key="1">
    <source>
        <dbReference type="SAM" id="MobiDB-lite"/>
    </source>
</evidence>